<evidence type="ECO:0000313" key="1">
    <source>
        <dbReference type="EMBL" id="BAT86767.1"/>
    </source>
</evidence>
<sequence length="105" mass="11615">MSPSNIFKASEIVGLKATMTWEHRIPTSKNLSIMLLGFELGKFSSFTRELSRASSNFPAFTSDQAQSVIKNALGDPDDDKSRAFLPHIISRTTTPKLYTSLFSVS</sequence>
<proteinExistence type="predicted"/>
<accession>A0A0S3S1U2</accession>
<keyword evidence="2" id="KW-1185">Reference proteome</keyword>
<evidence type="ECO:0000313" key="2">
    <source>
        <dbReference type="Proteomes" id="UP000291084"/>
    </source>
</evidence>
<organism evidence="1 2">
    <name type="scientific">Vigna angularis var. angularis</name>
    <dbReference type="NCBI Taxonomy" id="157739"/>
    <lineage>
        <taxon>Eukaryota</taxon>
        <taxon>Viridiplantae</taxon>
        <taxon>Streptophyta</taxon>
        <taxon>Embryophyta</taxon>
        <taxon>Tracheophyta</taxon>
        <taxon>Spermatophyta</taxon>
        <taxon>Magnoliopsida</taxon>
        <taxon>eudicotyledons</taxon>
        <taxon>Gunneridae</taxon>
        <taxon>Pentapetalae</taxon>
        <taxon>rosids</taxon>
        <taxon>fabids</taxon>
        <taxon>Fabales</taxon>
        <taxon>Fabaceae</taxon>
        <taxon>Papilionoideae</taxon>
        <taxon>50 kb inversion clade</taxon>
        <taxon>NPAAA clade</taxon>
        <taxon>indigoferoid/millettioid clade</taxon>
        <taxon>Phaseoleae</taxon>
        <taxon>Vigna</taxon>
    </lineage>
</organism>
<protein>
    <submittedName>
        <fullName evidence="1">Uncharacterized protein</fullName>
    </submittedName>
</protein>
<dbReference type="Proteomes" id="UP000291084">
    <property type="component" value="Chromosome 5"/>
</dbReference>
<dbReference type="EMBL" id="AP015038">
    <property type="protein sequence ID" value="BAT86767.1"/>
    <property type="molecule type" value="Genomic_DNA"/>
</dbReference>
<reference evidence="1 2" key="1">
    <citation type="journal article" date="2015" name="Sci. Rep.">
        <title>The power of single molecule real-time sequencing technology in the de novo assembly of a eukaryotic genome.</title>
        <authorList>
            <person name="Sakai H."/>
            <person name="Naito K."/>
            <person name="Ogiso-Tanaka E."/>
            <person name="Takahashi Y."/>
            <person name="Iseki K."/>
            <person name="Muto C."/>
            <person name="Satou K."/>
            <person name="Teruya K."/>
            <person name="Shiroma A."/>
            <person name="Shimoji M."/>
            <person name="Hirano T."/>
            <person name="Itoh T."/>
            <person name="Kaga A."/>
            <person name="Tomooka N."/>
        </authorList>
    </citation>
    <scope>NUCLEOTIDE SEQUENCE [LARGE SCALE GENOMIC DNA]</scope>
    <source>
        <strain evidence="2">cv. Shumari</strain>
    </source>
</reference>
<gene>
    <name evidence="1" type="primary">Vigan.05G007600</name>
    <name evidence="1" type="ORF">VIGAN_05007600</name>
</gene>
<name>A0A0S3S1U2_PHAAN</name>
<dbReference type="AlphaFoldDB" id="A0A0S3S1U2"/>